<evidence type="ECO:0000256" key="2">
    <source>
        <dbReference type="ARBA" id="ARBA00022679"/>
    </source>
</evidence>
<keyword evidence="1" id="KW-0597">Phosphoprotein</keyword>
<dbReference type="AlphaFoldDB" id="A0A412KY97"/>
<dbReference type="InterPro" id="IPR016120">
    <property type="entry name" value="Sig_transdc_His_kin_SpoOB"/>
</dbReference>
<gene>
    <name evidence="4" type="ORF">DWX77_09360</name>
</gene>
<name>A0A412KY97_9FIRM</name>
<sequence length="65" mass="7675">MSEEMKQEYTKIRKWNHDIENHLLSLAYLTDMKKTEEAEKYCISVLQNTSNQNKLTPANQEDSVL</sequence>
<dbReference type="GO" id="GO:0000155">
    <property type="term" value="F:phosphorelay sensor kinase activity"/>
    <property type="evidence" value="ECO:0007669"/>
    <property type="project" value="InterPro"/>
</dbReference>
<comment type="caution">
    <text evidence="4">The sequence shown here is derived from an EMBL/GenBank/DDBJ whole genome shotgun (WGS) entry which is preliminary data.</text>
</comment>
<evidence type="ECO:0000313" key="5">
    <source>
        <dbReference type="Proteomes" id="UP000284242"/>
    </source>
</evidence>
<keyword evidence="3" id="KW-0418">Kinase</keyword>
<evidence type="ECO:0000256" key="1">
    <source>
        <dbReference type="ARBA" id="ARBA00022553"/>
    </source>
</evidence>
<organism evidence="4 5">
    <name type="scientific">Blautia obeum</name>
    <dbReference type="NCBI Taxonomy" id="40520"/>
    <lineage>
        <taxon>Bacteria</taxon>
        <taxon>Bacillati</taxon>
        <taxon>Bacillota</taxon>
        <taxon>Clostridia</taxon>
        <taxon>Lachnospirales</taxon>
        <taxon>Lachnospiraceae</taxon>
        <taxon>Blautia</taxon>
    </lineage>
</organism>
<dbReference type="Proteomes" id="UP000284242">
    <property type="component" value="Unassembled WGS sequence"/>
</dbReference>
<dbReference type="SUPFAM" id="SSF55890">
    <property type="entry name" value="Sporulation response regulatory protein Spo0B"/>
    <property type="match status" value="1"/>
</dbReference>
<evidence type="ECO:0000256" key="3">
    <source>
        <dbReference type="ARBA" id="ARBA00022777"/>
    </source>
</evidence>
<protein>
    <submittedName>
        <fullName evidence="4">Uncharacterized protein</fullName>
    </submittedName>
</protein>
<dbReference type="EMBL" id="QRVV01000023">
    <property type="protein sequence ID" value="RGS73257.1"/>
    <property type="molecule type" value="Genomic_DNA"/>
</dbReference>
<evidence type="ECO:0000313" key="4">
    <source>
        <dbReference type="EMBL" id="RGS73257.1"/>
    </source>
</evidence>
<proteinExistence type="predicted"/>
<reference evidence="4 5" key="1">
    <citation type="submission" date="2018-08" db="EMBL/GenBank/DDBJ databases">
        <title>A genome reference for cultivated species of the human gut microbiota.</title>
        <authorList>
            <person name="Zou Y."/>
            <person name="Xue W."/>
            <person name="Luo G."/>
        </authorList>
    </citation>
    <scope>NUCLEOTIDE SEQUENCE [LARGE SCALE GENOMIC DNA]</scope>
    <source>
        <strain evidence="4 5">AF21-24</strain>
    </source>
</reference>
<accession>A0A412KY97</accession>
<keyword evidence="2" id="KW-0808">Transferase</keyword>